<keyword evidence="1" id="KW-0472">Membrane</keyword>
<keyword evidence="3" id="KW-1185">Reference proteome</keyword>
<name>A0A1H2DMX5_9BACT</name>
<keyword evidence="1" id="KW-0812">Transmembrane</keyword>
<accession>A0A1H2DMX5</accession>
<organism evidence="2 3">
    <name type="scientific">Desulfobacula phenolica</name>
    <dbReference type="NCBI Taxonomy" id="90732"/>
    <lineage>
        <taxon>Bacteria</taxon>
        <taxon>Pseudomonadati</taxon>
        <taxon>Thermodesulfobacteriota</taxon>
        <taxon>Desulfobacteria</taxon>
        <taxon>Desulfobacterales</taxon>
        <taxon>Desulfobacteraceae</taxon>
        <taxon>Desulfobacula</taxon>
    </lineage>
</organism>
<keyword evidence="1" id="KW-1133">Transmembrane helix</keyword>
<protein>
    <submittedName>
        <fullName evidence="2">Uncharacterized protein</fullName>
    </submittedName>
</protein>
<dbReference type="RefSeq" id="WP_092229538.1">
    <property type="nucleotide sequence ID" value="NZ_FNLL01000001.1"/>
</dbReference>
<sequence>MKDKKQETRNFILKLSNSRHAGLVWLVMAGIVAGCGFNIAFGTFALDMQGIMGGAISGILIHSMS</sequence>
<evidence type="ECO:0000256" key="1">
    <source>
        <dbReference type="SAM" id="Phobius"/>
    </source>
</evidence>
<dbReference type="PROSITE" id="PS51257">
    <property type="entry name" value="PROKAR_LIPOPROTEIN"/>
    <property type="match status" value="1"/>
</dbReference>
<dbReference type="EMBL" id="FNLL01000001">
    <property type="protein sequence ID" value="SDT84273.1"/>
    <property type="molecule type" value="Genomic_DNA"/>
</dbReference>
<proteinExistence type="predicted"/>
<dbReference type="Proteomes" id="UP000199608">
    <property type="component" value="Unassembled WGS sequence"/>
</dbReference>
<reference evidence="3" key="1">
    <citation type="submission" date="2016-10" db="EMBL/GenBank/DDBJ databases">
        <authorList>
            <person name="Varghese N."/>
            <person name="Submissions S."/>
        </authorList>
    </citation>
    <scope>NUCLEOTIDE SEQUENCE [LARGE SCALE GENOMIC DNA]</scope>
    <source>
        <strain evidence="3">DSM 3384</strain>
    </source>
</reference>
<evidence type="ECO:0000313" key="3">
    <source>
        <dbReference type="Proteomes" id="UP000199608"/>
    </source>
</evidence>
<dbReference type="AlphaFoldDB" id="A0A1H2DMX5"/>
<gene>
    <name evidence="2" type="ORF">SAMN04487931_101185</name>
</gene>
<evidence type="ECO:0000313" key="2">
    <source>
        <dbReference type="EMBL" id="SDT84273.1"/>
    </source>
</evidence>
<feature type="transmembrane region" description="Helical" evidence="1">
    <location>
        <begin position="21"/>
        <end position="46"/>
    </location>
</feature>